<comment type="caution">
    <text evidence="2">The sequence shown here is derived from an EMBL/GenBank/DDBJ whole genome shotgun (WGS) entry which is preliminary data.</text>
</comment>
<dbReference type="Pfam" id="PF09722">
    <property type="entry name" value="Xre_MbcA_ParS_C"/>
    <property type="match status" value="1"/>
</dbReference>
<gene>
    <name evidence="2" type="ORF">Salmuc_01358</name>
</gene>
<dbReference type="EMBL" id="APVH01000012">
    <property type="protein sequence ID" value="EPX84785.1"/>
    <property type="molecule type" value="Genomic_DNA"/>
</dbReference>
<protein>
    <recommendedName>
        <fullName evidence="1">Antitoxin Xre/MbcA/ParS-like toxin-binding domain-containing protein</fullName>
    </recommendedName>
</protein>
<keyword evidence="3" id="KW-1185">Reference proteome</keyword>
<organism evidence="2 3">
    <name type="scientific">Salipiger mucosus DSM 16094</name>
    <dbReference type="NCBI Taxonomy" id="1123237"/>
    <lineage>
        <taxon>Bacteria</taxon>
        <taxon>Pseudomonadati</taxon>
        <taxon>Pseudomonadota</taxon>
        <taxon>Alphaproteobacteria</taxon>
        <taxon>Rhodobacterales</taxon>
        <taxon>Roseobacteraceae</taxon>
        <taxon>Salipiger</taxon>
    </lineage>
</organism>
<accession>S9S3L1</accession>
<feature type="domain" description="Antitoxin Xre/MbcA/ParS-like toxin-binding" evidence="1">
    <location>
        <begin position="43"/>
        <end position="92"/>
    </location>
</feature>
<dbReference type="Proteomes" id="UP000015347">
    <property type="component" value="Unassembled WGS sequence"/>
</dbReference>
<sequence length="95" mass="10750">MKGNIEDLIGISLRTLQAMSESDPLDAEQSSRVWQFAEILGRVEDLMGGREEAEEWLKTPAMALDHRKPIDLLKTHAGREAVEDHLTRLEYGVYA</sequence>
<dbReference type="STRING" id="1123237.Salmuc_01358"/>
<evidence type="ECO:0000259" key="1">
    <source>
        <dbReference type="Pfam" id="PF09722"/>
    </source>
</evidence>
<dbReference type="InterPro" id="IPR011979">
    <property type="entry name" value="Antitox_Xre"/>
</dbReference>
<evidence type="ECO:0000313" key="3">
    <source>
        <dbReference type="Proteomes" id="UP000015347"/>
    </source>
</evidence>
<evidence type="ECO:0000313" key="2">
    <source>
        <dbReference type="EMBL" id="EPX84785.1"/>
    </source>
</evidence>
<name>S9S3L1_9RHOB</name>
<reference evidence="3" key="1">
    <citation type="journal article" date="2014" name="Stand. Genomic Sci.">
        <title>Genome sequence of the exopolysaccharide-producing Salipiger mucosus type strain (DSM 16094(T)), a moderately halophilic member of the Roseobacter clade.</title>
        <authorList>
            <person name="Riedel T."/>
            <person name="Spring S."/>
            <person name="Fiebig A."/>
            <person name="Petersen J."/>
            <person name="Kyrpides N.C."/>
            <person name="Goker M."/>
            <person name="Klenk H.P."/>
        </authorList>
    </citation>
    <scope>NUCLEOTIDE SEQUENCE [LARGE SCALE GENOMIC DNA]</scope>
    <source>
        <strain evidence="3">DSM 16094</strain>
    </source>
</reference>
<dbReference type="NCBIfam" id="TIGR02293">
    <property type="entry name" value="TAS_TIGR02293"/>
    <property type="match status" value="1"/>
</dbReference>
<dbReference type="eggNOG" id="COG5642">
    <property type="taxonomic scope" value="Bacteria"/>
</dbReference>
<dbReference type="HOGENOM" id="CLU_109353_1_0_5"/>
<dbReference type="AlphaFoldDB" id="S9S3L1"/>
<proteinExistence type="predicted"/>
<dbReference type="InterPro" id="IPR024467">
    <property type="entry name" value="Xre/MbcA/ParS-like_toxin-bd"/>
</dbReference>